<keyword evidence="3" id="KW-0645">Protease</keyword>
<dbReference type="Pfam" id="PF02517">
    <property type="entry name" value="Rce1-like"/>
    <property type="match status" value="1"/>
</dbReference>
<keyword evidence="3" id="KW-0482">Metalloprotease</keyword>
<keyword evidence="4" id="KW-1185">Reference proteome</keyword>
<feature type="transmembrane region" description="Helical" evidence="1">
    <location>
        <begin position="119"/>
        <end position="136"/>
    </location>
</feature>
<dbReference type="GO" id="GO:0006508">
    <property type="term" value="P:proteolysis"/>
    <property type="evidence" value="ECO:0007669"/>
    <property type="project" value="UniProtKB-KW"/>
</dbReference>
<dbReference type="GO" id="GO:0004175">
    <property type="term" value="F:endopeptidase activity"/>
    <property type="evidence" value="ECO:0007669"/>
    <property type="project" value="UniProtKB-ARBA"/>
</dbReference>
<dbReference type="AlphaFoldDB" id="A0A839K2M1"/>
<protein>
    <submittedName>
        <fullName evidence="3">CPBP family intramembrane metalloprotease</fullName>
    </submittedName>
</protein>
<keyword evidence="1" id="KW-0472">Membrane</keyword>
<gene>
    <name evidence="3" type="ORF">H0486_11185</name>
</gene>
<dbReference type="Proteomes" id="UP000574276">
    <property type="component" value="Unassembled WGS sequence"/>
</dbReference>
<keyword evidence="1" id="KW-1133">Transmembrane helix</keyword>
<dbReference type="GO" id="GO:0080120">
    <property type="term" value="P:CAAX-box protein maturation"/>
    <property type="evidence" value="ECO:0007669"/>
    <property type="project" value="UniProtKB-ARBA"/>
</dbReference>
<evidence type="ECO:0000313" key="3">
    <source>
        <dbReference type="EMBL" id="MBB2183442.1"/>
    </source>
</evidence>
<feature type="transmembrane region" description="Helical" evidence="1">
    <location>
        <begin position="157"/>
        <end position="175"/>
    </location>
</feature>
<feature type="transmembrane region" description="Helical" evidence="1">
    <location>
        <begin position="240"/>
        <end position="260"/>
    </location>
</feature>
<feature type="transmembrane region" description="Helical" evidence="1">
    <location>
        <begin position="93"/>
        <end position="113"/>
    </location>
</feature>
<comment type="caution">
    <text evidence="3">The sequence shown here is derived from an EMBL/GenBank/DDBJ whole genome shotgun (WGS) entry which is preliminary data.</text>
</comment>
<sequence length="261" mass="29839">MRSSISSDVELRKPMYLSNSLLWFGGWAATFILSVYVLMPRLSDSLSEFERFSVAMTLPLVLMFITAIVIYRIQYGRSLQGFKTSYRIHHIRLMDIVWGIIISVIAMACMGAFSALSNYLISLGIIPVPNNLPLILNPNAEFNHATLSHMVGGQILGNWRVIVIYFIMLFFNITAEELLWRGYILPRQELAYGKKAWLIHGLLWTLFHSFKWWDMISLLPVCLLISYIAQKRQSIWPGFIAHYIVNGMGLIMFLAAVLGVL</sequence>
<proteinExistence type="predicted"/>
<feature type="transmembrane region" description="Helical" evidence="1">
    <location>
        <begin position="210"/>
        <end position="228"/>
    </location>
</feature>
<dbReference type="InterPro" id="IPR003675">
    <property type="entry name" value="Rce1/LyrA-like_dom"/>
</dbReference>
<evidence type="ECO:0000259" key="2">
    <source>
        <dbReference type="Pfam" id="PF02517"/>
    </source>
</evidence>
<keyword evidence="3" id="KW-0378">Hydrolase</keyword>
<keyword evidence="1" id="KW-0812">Transmembrane</keyword>
<dbReference type="GO" id="GO:0008237">
    <property type="term" value="F:metallopeptidase activity"/>
    <property type="evidence" value="ECO:0007669"/>
    <property type="project" value="UniProtKB-KW"/>
</dbReference>
<name>A0A839K2M1_9FIRM</name>
<feature type="transmembrane region" description="Helical" evidence="1">
    <location>
        <begin position="21"/>
        <end position="39"/>
    </location>
</feature>
<accession>A0A839K2M1</accession>
<organism evidence="3 4">
    <name type="scientific">Variimorphobacter saccharofermentans</name>
    <dbReference type="NCBI Taxonomy" id="2755051"/>
    <lineage>
        <taxon>Bacteria</taxon>
        <taxon>Bacillati</taxon>
        <taxon>Bacillota</taxon>
        <taxon>Clostridia</taxon>
        <taxon>Lachnospirales</taxon>
        <taxon>Lachnospiraceae</taxon>
        <taxon>Variimorphobacter</taxon>
    </lineage>
</organism>
<feature type="domain" description="CAAX prenyl protease 2/Lysostaphin resistance protein A-like" evidence="2">
    <location>
        <begin position="159"/>
        <end position="248"/>
    </location>
</feature>
<evidence type="ECO:0000256" key="1">
    <source>
        <dbReference type="SAM" id="Phobius"/>
    </source>
</evidence>
<reference evidence="3 4" key="1">
    <citation type="submission" date="2020-07" db="EMBL/GenBank/DDBJ databases">
        <title>Characterization and genome sequencing of isolate MD1, a novel member within the family Lachnospiraceae.</title>
        <authorList>
            <person name="Rettenmaier R."/>
            <person name="Di Bello L."/>
            <person name="Zinser C."/>
            <person name="Scheitz K."/>
            <person name="Liebl W."/>
            <person name="Zverlov V."/>
        </authorList>
    </citation>
    <scope>NUCLEOTIDE SEQUENCE [LARGE SCALE GENOMIC DNA]</scope>
    <source>
        <strain evidence="3 4">MD1</strain>
    </source>
</reference>
<feature type="transmembrane region" description="Helical" evidence="1">
    <location>
        <begin position="51"/>
        <end position="73"/>
    </location>
</feature>
<dbReference type="EMBL" id="JACEGA010000001">
    <property type="protein sequence ID" value="MBB2183442.1"/>
    <property type="molecule type" value="Genomic_DNA"/>
</dbReference>
<evidence type="ECO:0000313" key="4">
    <source>
        <dbReference type="Proteomes" id="UP000574276"/>
    </source>
</evidence>
<dbReference type="RefSeq" id="WP_228353098.1">
    <property type="nucleotide sequence ID" value="NZ_JACEGA010000001.1"/>
</dbReference>